<proteinExistence type="predicted"/>
<sequence>MSLPTASIEVLPPEILLPIVTSLPGLDTLWDLLRASPNVWRLFNENALYIIENILSGPNAILPPVVAEAVRAVIVARSEALPFRNLHEFQHQFLVKLFPVFRTINKTMDNLINIEHQVLSAAAPSVFVLRSTVATAYQISALSQACLSSYLERLRDLSFRPMHCLDPNLSYSSSYGSRYGVEWVPAWDRVFQGTPAKVVDAGQPNWVEEMRAVRALWIIQLVGEVQCQRERDTLDWPNEDVDKLKDMNPADMIDRNQYPEALQKSEEVKSLMHYIATLGEVKQNTDTYYRLPPPPPFVRWITAPPNRNERFYKFLRYRWDGTPLSFRYPTDDHFWGRTEEALRQEAPGMLIYRRLNRPLTDTVGASPIEGVKFGSFRQLGFAFWDTWRMHLLGMHSGLDDHILPSDSFYMFAWESILPTDEVASLKAELREQWRIMLQRHELNQKRIQEDDQEGEESS</sequence>
<dbReference type="OrthoDB" id="4358152at2759"/>
<protein>
    <recommendedName>
        <fullName evidence="3">F-box domain-containing protein</fullName>
    </recommendedName>
</protein>
<keyword evidence="2" id="KW-1185">Reference proteome</keyword>
<dbReference type="Proteomes" id="UP001152049">
    <property type="component" value="Unassembled WGS sequence"/>
</dbReference>
<dbReference type="EMBL" id="JAOQAZ010000059">
    <property type="protein sequence ID" value="KAJ4243318.1"/>
    <property type="molecule type" value="Genomic_DNA"/>
</dbReference>
<dbReference type="AlphaFoldDB" id="A0A9W8V682"/>
<evidence type="ECO:0008006" key="3">
    <source>
        <dbReference type="Google" id="ProtNLM"/>
    </source>
</evidence>
<evidence type="ECO:0000313" key="2">
    <source>
        <dbReference type="Proteomes" id="UP001152049"/>
    </source>
</evidence>
<gene>
    <name evidence="1" type="ORF">NW762_014828</name>
</gene>
<organism evidence="1 2">
    <name type="scientific">Fusarium torreyae</name>
    <dbReference type="NCBI Taxonomy" id="1237075"/>
    <lineage>
        <taxon>Eukaryota</taxon>
        <taxon>Fungi</taxon>
        <taxon>Dikarya</taxon>
        <taxon>Ascomycota</taxon>
        <taxon>Pezizomycotina</taxon>
        <taxon>Sordariomycetes</taxon>
        <taxon>Hypocreomycetidae</taxon>
        <taxon>Hypocreales</taxon>
        <taxon>Nectriaceae</taxon>
        <taxon>Fusarium</taxon>
    </lineage>
</organism>
<accession>A0A9W8V682</accession>
<reference evidence="1" key="1">
    <citation type="submission" date="2022-09" db="EMBL/GenBank/DDBJ databases">
        <title>Fusarium specimens isolated from Avocado Roots.</title>
        <authorList>
            <person name="Stajich J."/>
            <person name="Roper C."/>
            <person name="Heimlech-Rivalta G."/>
        </authorList>
    </citation>
    <scope>NUCLEOTIDE SEQUENCE</scope>
    <source>
        <strain evidence="1">CF00136</strain>
    </source>
</reference>
<name>A0A9W8V682_9HYPO</name>
<evidence type="ECO:0000313" key="1">
    <source>
        <dbReference type="EMBL" id="KAJ4243318.1"/>
    </source>
</evidence>
<comment type="caution">
    <text evidence="1">The sequence shown here is derived from an EMBL/GenBank/DDBJ whole genome shotgun (WGS) entry which is preliminary data.</text>
</comment>